<dbReference type="EMBL" id="JBHUIP010000016">
    <property type="protein sequence ID" value="MFD2265571.1"/>
    <property type="molecule type" value="Genomic_DNA"/>
</dbReference>
<gene>
    <name evidence="3" type="ORF">ACFSM5_21895</name>
</gene>
<keyword evidence="2" id="KW-0067">ATP-binding</keyword>
<evidence type="ECO:0000256" key="2">
    <source>
        <dbReference type="ARBA" id="ARBA00022840"/>
    </source>
</evidence>
<name>A0ABW5DYU7_9PROT</name>
<dbReference type="InterPro" id="IPR027417">
    <property type="entry name" value="P-loop_NTPase"/>
</dbReference>
<keyword evidence="3" id="KW-0808">Transferase</keyword>
<dbReference type="Proteomes" id="UP001597295">
    <property type="component" value="Unassembled WGS sequence"/>
</dbReference>
<dbReference type="InterPro" id="IPR050445">
    <property type="entry name" value="Bact_polysacc_biosynth/exp"/>
</dbReference>
<keyword evidence="3" id="KW-0418">Kinase</keyword>
<dbReference type="PANTHER" id="PTHR32309:SF31">
    <property type="entry name" value="CAPSULAR EXOPOLYSACCHARIDE FAMILY"/>
    <property type="match status" value="1"/>
</dbReference>
<dbReference type="RefSeq" id="WP_379879047.1">
    <property type="nucleotide sequence ID" value="NZ_JBHUIP010000016.1"/>
</dbReference>
<comment type="caution">
    <text evidence="3">The sequence shown here is derived from an EMBL/GenBank/DDBJ whole genome shotgun (WGS) entry which is preliminary data.</text>
</comment>
<keyword evidence="1" id="KW-0547">Nucleotide-binding</keyword>
<sequence length="274" mass="29880">MEKLERALEKARAQRVDALRTSTRPTLVADPDRLEPVDAAKPEGITYQQTRTVRPDRAALLANRIVAADGHEAGAQMFRVLRTKILQQMARSGQKTLGITSANAGDGKTFVAVNLAIALSLDVKQTVLLVDLNLMNPSVHQQFGITPQLGLDDHLKDGTPISQCLVQPGFERLVLLPTRRPMEGSSEFLGAPRMAALARELRDRYPDRIVVYDMPPIFGSDDTLVFLPNVEASLLVVREGQTGSEDLARATEYLAETTMLLGSVLNSAGNRDAA</sequence>
<evidence type="ECO:0000313" key="3">
    <source>
        <dbReference type="EMBL" id="MFD2265571.1"/>
    </source>
</evidence>
<proteinExistence type="predicted"/>
<dbReference type="PANTHER" id="PTHR32309">
    <property type="entry name" value="TYROSINE-PROTEIN KINASE"/>
    <property type="match status" value="1"/>
</dbReference>
<dbReference type="GO" id="GO:0004715">
    <property type="term" value="F:non-membrane spanning protein tyrosine kinase activity"/>
    <property type="evidence" value="ECO:0007669"/>
    <property type="project" value="UniProtKB-EC"/>
</dbReference>
<protein>
    <submittedName>
        <fullName evidence="3">CpsD/CapB family tyrosine-protein kinase</fullName>
        <ecNumber evidence="3">2.7.10.2</ecNumber>
    </submittedName>
</protein>
<organism evidence="3 4">
    <name type="scientific">Lacibacterium aquatile</name>
    <dbReference type="NCBI Taxonomy" id="1168082"/>
    <lineage>
        <taxon>Bacteria</taxon>
        <taxon>Pseudomonadati</taxon>
        <taxon>Pseudomonadota</taxon>
        <taxon>Alphaproteobacteria</taxon>
        <taxon>Rhodospirillales</taxon>
        <taxon>Rhodospirillaceae</taxon>
    </lineage>
</organism>
<accession>A0ABW5DYU7</accession>
<dbReference type="InterPro" id="IPR005702">
    <property type="entry name" value="Wzc-like_C"/>
</dbReference>
<evidence type="ECO:0000256" key="1">
    <source>
        <dbReference type="ARBA" id="ARBA00022741"/>
    </source>
</evidence>
<dbReference type="SUPFAM" id="SSF52540">
    <property type="entry name" value="P-loop containing nucleoside triphosphate hydrolases"/>
    <property type="match status" value="1"/>
</dbReference>
<evidence type="ECO:0000313" key="4">
    <source>
        <dbReference type="Proteomes" id="UP001597295"/>
    </source>
</evidence>
<keyword evidence="4" id="KW-1185">Reference proteome</keyword>
<dbReference type="EC" id="2.7.10.2" evidence="3"/>
<dbReference type="Gene3D" id="3.40.50.300">
    <property type="entry name" value="P-loop containing nucleotide triphosphate hydrolases"/>
    <property type="match status" value="1"/>
</dbReference>
<reference evidence="4" key="1">
    <citation type="journal article" date="2019" name="Int. J. Syst. Evol. Microbiol.">
        <title>The Global Catalogue of Microorganisms (GCM) 10K type strain sequencing project: providing services to taxonomists for standard genome sequencing and annotation.</title>
        <authorList>
            <consortium name="The Broad Institute Genomics Platform"/>
            <consortium name="The Broad Institute Genome Sequencing Center for Infectious Disease"/>
            <person name="Wu L."/>
            <person name="Ma J."/>
        </authorList>
    </citation>
    <scope>NUCLEOTIDE SEQUENCE [LARGE SCALE GENOMIC DNA]</scope>
    <source>
        <strain evidence="4">CGMCC 1.19062</strain>
    </source>
</reference>
<dbReference type="CDD" id="cd05387">
    <property type="entry name" value="BY-kinase"/>
    <property type="match status" value="1"/>
</dbReference>